<organism evidence="19 20">
    <name type="scientific">Eutrema salsugineum</name>
    <name type="common">Saltwater cress</name>
    <name type="synonym">Sisymbrium salsugineum</name>
    <dbReference type="NCBI Taxonomy" id="72664"/>
    <lineage>
        <taxon>Eukaryota</taxon>
        <taxon>Viridiplantae</taxon>
        <taxon>Streptophyta</taxon>
        <taxon>Embryophyta</taxon>
        <taxon>Tracheophyta</taxon>
        <taxon>Spermatophyta</taxon>
        <taxon>Magnoliopsida</taxon>
        <taxon>eudicotyledons</taxon>
        <taxon>Gunneridae</taxon>
        <taxon>Pentapetalae</taxon>
        <taxon>rosids</taxon>
        <taxon>malvids</taxon>
        <taxon>Brassicales</taxon>
        <taxon>Brassicaceae</taxon>
        <taxon>Eutremeae</taxon>
        <taxon>Eutrema</taxon>
    </lineage>
</organism>
<keyword evidence="13 16" id="KW-0472">Membrane</keyword>
<keyword evidence="12 16" id="KW-1133">Transmembrane helix</keyword>
<keyword evidence="10" id="KW-0547">Nucleotide-binding</keyword>
<dbReference type="Proteomes" id="UP000030689">
    <property type="component" value="Unassembled WGS sequence"/>
</dbReference>
<feature type="chain" id="PRO_5004721058" description="Protein kinase domain-containing protein" evidence="17">
    <location>
        <begin position="32"/>
        <end position="959"/>
    </location>
</feature>
<dbReference type="GO" id="GO:0005524">
    <property type="term" value="F:ATP binding"/>
    <property type="evidence" value="ECO:0007669"/>
    <property type="project" value="UniProtKB-KW"/>
</dbReference>
<dbReference type="PANTHER" id="PTHR45974">
    <property type="entry name" value="RECEPTOR-LIKE PROTEIN 55"/>
    <property type="match status" value="1"/>
</dbReference>
<evidence type="ECO:0000313" key="20">
    <source>
        <dbReference type="Proteomes" id="UP000030689"/>
    </source>
</evidence>
<dbReference type="Pfam" id="PF07714">
    <property type="entry name" value="PK_Tyr_Ser-Thr"/>
    <property type="match status" value="1"/>
</dbReference>
<dbReference type="Gramene" id="ESQ33334">
    <property type="protein sequence ID" value="ESQ33334"/>
    <property type="gene ID" value="EUTSA_v10006707mg"/>
</dbReference>
<feature type="signal peptide" evidence="17">
    <location>
        <begin position="1"/>
        <end position="31"/>
    </location>
</feature>
<dbReference type="SUPFAM" id="SSF52058">
    <property type="entry name" value="L domain-like"/>
    <property type="match status" value="1"/>
</dbReference>
<keyword evidence="7 16" id="KW-0812">Transmembrane</keyword>
<dbReference type="Pfam" id="PF13855">
    <property type="entry name" value="LRR_8"/>
    <property type="match status" value="4"/>
</dbReference>
<dbReference type="SMART" id="SM00369">
    <property type="entry name" value="LRR_TYP"/>
    <property type="match status" value="11"/>
</dbReference>
<evidence type="ECO:0000256" key="13">
    <source>
        <dbReference type="ARBA" id="ARBA00023136"/>
    </source>
</evidence>
<dbReference type="GO" id="GO:0005886">
    <property type="term" value="C:plasma membrane"/>
    <property type="evidence" value="ECO:0007669"/>
    <property type="project" value="UniProtKB-SubCell"/>
</dbReference>
<dbReference type="FunFam" id="1.10.510.10:FF:000388">
    <property type="entry name" value="Leucine-rich repeat receptor-like tyrosine-protein kinase PXC3"/>
    <property type="match status" value="1"/>
</dbReference>
<name>V4KPU8_EUTSA</name>
<dbReference type="FunFam" id="3.80.10.10:FF:001192">
    <property type="entry name" value="Putative leucine-rich repeat receptor-like protein kinase family protein"/>
    <property type="match status" value="1"/>
</dbReference>
<dbReference type="InterPro" id="IPR000719">
    <property type="entry name" value="Prot_kinase_dom"/>
</dbReference>
<evidence type="ECO:0000256" key="11">
    <source>
        <dbReference type="ARBA" id="ARBA00022840"/>
    </source>
</evidence>
<reference evidence="19 20" key="1">
    <citation type="journal article" date="2013" name="Front. Plant Sci.">
        <title>The Reference Genome of the Halophytic Plant Eutrema salsugineum.</title>
        <authorList>
            <person name="Yang R."/>
            <person name="Jarvis D.E."/>
            <person name="Chen H."/>
            <person name="Beilstein M.A."/>
            <person name="Grimwood J."/>
            <person name="Jenkins J."/>
            <person name="Shu S."/>
            <person name="Prochnik S."/>
            <person name="Xin M."/>
            <person name="Ma C."/>
            <person name="Schmutz J."/>
            <person name="Wing R.A."/>
            <person name="Mitchell-Olds T."/>
            <person name="Schumaker K.S."/>
            <person name="Wang X."/>
        </authorList>
    </citation>
    <scope>NUCLEOTIDE SEQUENCE [LARGE SCALE GENOMIC DNA]</scope>
</reference>
<dbReference type="SUPFAM" id="SSF52047">
    <property type="entry name" value="RNI-like"/>
    <property type="match status" value="1"/>
</dbReference>
<evidence type="ECO:0000256" key="7">
    <source>
        <dbReference type="ARBA" id="ARBA00022692"/>
    </source>
</evidence>
<accession>V4KPU8</accession>
<keyword evidence="11" id="KW-0067">ATP-binding</keyword>
<dbReference type="PRINTS" id="PR00019">
    <property type="entry name" value="LEURICHRPT"/>
</dbReference>
<dbReference type="OMA" id="NPCRWDG"/>
<dbReference type="Gene3D" id="3.30.200.20">
    <property type="entry name" value="Phosphorylase Kinase, domain 1"/>
    <property type="match status" value="1"/>
</dbReference>
<dbReference type="InterPro" id="IPR011009">
    <property type="entry name" value="Kinase-like_dom_sf"/>
</dbReference>
<dbReference type="STRING" id="72664.V4KPU8"/>
<evidence type="ECO:0000256" key="8">
    <source>
        <dbReference type="ARBA" id="ARBA00022729"/>
    </source>
</evidence>
<evidence type="ECO:0000256" key="16">
    <source>
        <dbReference type="SAM" id="Phobius"/>
    </source>
</evidence>
<dbReference type="AlphaFoldDB" id="V4KPU8"/>
<evidence type="ECO:0000256" key="9">
    <source>
        <dbReference type="ARBA" id="ARBA00022737"/>
    </source>
</evidence>
<dbReference type="FunFam" id="3.80.10.10:FF:000383">
    <property type="entry name" value="Leucine-rich repeat receptor protein kinase EMS1"/>
    <property type="match status" value="1"/>
</dbReference>
<evidence type="ECO:0000256" key="4">
    <source>
        <dbReference type="ARBA" id="ARBA00022475"/>
    </source>
</evidence>
<evidence type="ECO:0000313" key="19">
    <source>
        <dbReference type="EMBL" id="ESQ33334.1"/>
    </source>
</evidence>
<dbReference type="Gene3D" id="3.80.10.10">
    <property type="entry name" value="Ribonuclease Inhibitor"/>
    <property type="match status" value="4"/>
</dbReference>
<dbReference type="FunFam" id="3.80.10.10:FF:000512">
    <property type="entry name" value="Leucine-rich repeat receptor-like serine/threonine-protein kinase BAM3"/>
    <property type="match status" value="1"/>
</dbReference>
<dbReference type="PROSITE" id="PS51257">
    <property type="entry name" value="PROKAR_LIPOPROTEIN"/>
    <property type="match status" value="1"/>
</dbReference>
<comment type="subcellular location">
    <subcellularLocation>
        <location evidence="1">Cell membrane</location>
    </subcellularLocation>
    <subcellularLocation>
        <location evidence="2">Membrane</location>
        <topology evidence="2">Single-pass type I membrane protein</topology>
    </subcellularLocation>
</comment>
<feature type="domain" description="Protein kinase" evidence="18">
    <location>
        <begin position="677"/>
        <end position="959"/>
    </location>
</feature>
<dbReference type="Gene3D" id="1.10.510.10">
    <property type="entry name" value="Transferase(Phosphotransferase) domain 1"/>
    <property type="match status" value="1"/>
</dbReference>
<dbReference type="eggNOG" id="ENOG502QUNV">
    <property type="taxonomic scope" value="Eukaryota"/>
</dbReference>
<sequence>MKEIHVPSETGKSMFFLFFIIFLSCCNLSFSELSSNQTSTMIELSRFLNVSDWNLPGSERNPCLWKGVLCSRPDNGSVISLSLSRFDLTNSSFLPLVCQIQTLESLDVSSNSLSSVPDGFMTNCETLVGLKQLNFSMNQVSSFPRFRNFSKLEVLDFSYNRLSGNIGDYGFDGLVQLKSLNLNFNNLSGSVPTNLAKRVETLEVSYNSLSGSIPEGIEDYQELKLIDLSNNQLNGSIPSSLGKLSKLESLLLSNNHLSGSIPESLPNIQTLRRFAANRNRFTGEIPSKITRHLVSLDLSYNSLTGLIPSELLSQANLVSVDLSFNQLDGWIPQSISPSLVRLRLGSNKLTGSLPSASFKSLRNLTYLEMDNNSLIGTIPSELASCSNLTLLNLATNQFTGILSHAIGNLSTTLQVIKLQQNKLTGEIPDDIRQLSNLLILNISRNSLSGSIPPSISQLANLSNMNLQGNDLSGAIPDKIRDLNSLIELQLGENKLSGRIPVMPPKLQISLNLSYNLFGGPIPTTLSQLERLEVLDLSNNKFSGEIPDFLTGLISLTQLILSNNQLTGKVPSFIRNVSISVSGNPGITEDDEVLIQRMPSQKSKLIVVVKYVAIGVCSLVAVIITVIVLKLSRRFKGVNNMQVDHDEEGSTVLPEVIRGKLLTSNASHKSNINFTKAVEAVAHPEHALFQTIFWSYYRVVMPSGSSYLIKKLNTRDRLFQQASSVQLELELEMLGKLHHANVMVPLAYVLYSEGCLLFYDYAHTRTLYDVLHNNPSDVVDWTSRYSIAVGIAQGICYLHGSKSSGRDPILLPDLSSKKIMLKSLTEPLVGDIELFKVIDHSKSNSSLSAVAGTIGYIPPEYAYTMRVTMAGNVYSFGVILLELLTGRPAVCEGRELAKWVQSHPSQPEQLNSILDIRVSKTSTVATKQMLRALSVALACINISPGARPKMKNVLRMLTRL</sequence>
<keyword evidence="4" id="KW-1003">Cell membrane</keyword>
<dbReference type="FunFam" id="3.80.10.10:FF:000041">
    <property type="entry name" value="LRR receptor-like serine/threonine-protein kinase ERECTA"/>
    <property type="match status" value="1"/>
</dbReference>
<evidence type="ECO:0000256" key="15">
    <source>
        <dbReference type="ARBA" id="ARBA00023180"/>
    </source>
</evidence>
<dbReference type="GO" id="GO:0004672">
    <property type="term" value="F:protein kinase activity"/>
    <property type="evidence" value="ECO:0007669"/>
    <property type="project" value="InterPro"/>
</dbReference>
<evidence type="ECO:0000256" key="6">
    <source>
        <dbReference type="ARBA" id="ARBA00022679"/>
    </source>
</evidence>
<evidence type="ECO:0000256" key="12">
    <source>
        <dbReference type="ARBA" id="ARBA00022989"/>
    </source>
</evidence>
<evidence type="ECO:0000256" key="2">
    <source>
        <dbReference type="ARBA" id="ARBA00004479"/>
    </source>
</evidence>
<dbReference type="EMBL" id="KI517683">
    <property type="protein sequence ID" value="ESQ33334.1"/>
    <property type="molecule type" value="Genomic_DNA"/>
</dbReference>
<keyword evidence="15" id="KW-0325">Glycoprotein</keyword>
<evidence type="ECO:0000256" key="5">
    <source>
        <dbReference type="ARBA" id="ARBA00022614"/>
    </source>
</evidence>
<dbReference type="CDD" id="cd14066">
    <property type="entry name" value="STKc_IRAK"/>
    <property type="match status" value="1"/>
</dbReference>
<dbReference type="KEGG" id="eus:EUTSA_v10006707mg"/>
<evidence type="ECO:0000259" key="18">
    <source>
        <dbReference type="PROSITE" id="PS50011"/>
    </source>
</evidence>
<dbReference type="InterPro" id="IPR003591">
    <property type="entry name" value="Leu-rich_rpt_typical-subtyp"/>
</dbReference>
<dbReference type="InterPro" id="IPR001245">
    <property type="entry name" value="Ser-Thr/Tyr_kinase_cat_dom"/>
</dbReference>
<dbReference type="SUPFAM" id="SSF56112">
    <property type="entry name" value="Protein kinase-like (PK-like)"/>
    <property type="match status" value="1"/>
</dbReference>
<keyword evidence="6" id="KW-0808">Transferase</keyword>
<dbReference type="Pfam" id="PF00560">
    <property type="entry name" value="LRR_1"/>
    <property type="match status" value="3"/>
</dbReference>
<dbReference type="FunFam" id="3.30.200.20:FF:000454">
    <property type="entry name" value="Leucine-rich repeat receptor-like tyrosine-protein kinase PXC3"/>
    <property type="match status" value="1"/>
</dbReference>
<dbReference type="InterPro" id="IPR032675">
    <property type="entry name" value="LRR_dom_sf"/>
</dbReference>
<evidence type="ECO:0000256" key="10">
    <source>
        <dbReference type="ARBA" id="ARBA00022741"/>
    </source>
</evidence>
<evidence type="ECO:0000256" key="1">
    <source>
        <dbReference type="ARBA" id="ARBA00004236"/>
    </source>
</evidence>
<gene>
    <name evidence="19" type="ORF">EUTSA_v10006707mg</name>
</gene>
<evidence type="ECO:0000256" key="17">
    <source>
        <dbReference type="SAM" id="SignalP"/>
    </source>
</evidence>
<dbReference type="SMART" id="SM00364">
    <property type="entry name" value="LRR_BAC"/>
    <property type="match status" value="7"/>
</dbReference>
<keyword evidence="20" id="KW-1185">Reference proteome</keyword>
<dbReference type="PROSITE" id="PS50011">
    <property type="entry name" value="PROTEIN_KINASE_DOM"/>
    <property type="match status" value="1"/>
</dbReference>
<comment type="similarity">
    <text evidence="3">Belongs to the RLP family.</text>
</comment>
<dbReference type="FunFam" id="3.80.10.10:FF:000186">
    <property type="entry name" value="LRR receptor-like serine/threonine-protein kinase ERECTA"/>
    <property type="match status" value="1"/>
</dbReference>
<evidence type="ECO:0000256" key="14">
    <source>
        <dbReference type="ARBA" id="ARBA00023170"/>
    </source>
</evidence>
<dbReference type="InterPro" id="IPR001611">
    <property type="entry name" value="Leu-rich_rpt"/>
</dbReference>
<protein>
    <recommendedName>
        <fullName evidence="18">Protein kinase domain-containing protein</fullName>
    </recommendedName>
</protein>
<keyword evidence="5" id="KW-0433">Leucine-rich repeat</keyword>
<dbReference type="PANTHER" id="PTHR45974:SF146">
    <property type="entry name" value="PROTEIN KINASE DOMAIN-CONTAINING PROTEIN"/>
    <property type="match status" value="1"/>
</dbReference>
<evidence type="ECO:0000256" key="3">
    <source>
        <dbReference type="ARBA" id="ARBA00009592"/>
    </source>
</evidence>
<keyword evidence="8 17" id="KW-0732">Signal</keyword>
<feature type="transmembrane region" description="Helical" evidence="16">
    <location>
        <begin position="604"/>
        <end position="628"/>
    </location>
</feature>
<proteinExistence type="inferred from homology"/>
<keyword evidence="9" id="KW-0677">Repeat</keyword>
<dbReference type="OrthoDB" id="4062651at2759"/>
<keyword evidence="14" id="KW-0675">Receptor</keyword>
<dbReference type="PROSITE" id="PS51450">
    <property type="entry name" value="LRR"/>
    <property type="match status" value="1"/>
</dbReference>